<accession>A0AA39IF31</accession>
<name>A0AA39IF31_9AGAR</name>
<proteinExistence type="predicted"/>
<reference evidence="1" key="1">
    <citation type="submission" date="2023-06" db="EMBL/GenBank/DDBJ databases">
        <authorList>
            <consortium name="Lawrence Berkeley National Laboratory"/>
            <person name="Ahrendt S."/>
            <person name="Sahu N."/>
            <person name="Indic B."/>
            <person name="Wong-Bajracharya J."/>
            <person name="Merenyi Z."/>
            <person name="Ke H.-M."/>
            <person name="Monk M."/>
            <person name="Kocsube S."/>
            <person name="Drula E."/>
            <person name="Lipzen A."/>
            <person name="Balint B."/>
            <person name="Henrissat B."/>
            <person name="Andreopoulos B."/>
            <person name="Martin F.M."/>
            <person name="Harder C.B."/>
            <person name="Rigling D."/>
            <person name="Ford K.L."/>
            <person name="Foster G.D."/>
            <person name="Pangilinan J."/>
            <person name="Papanicolaou A."/>
            <person name="Barry K."/>
            <person name="LaButti K."/>
            <person name="Viragh M."/>
            <person name="Koriabine M."/>
            <person name="Yan M."/>
            <person name="Riley R."/>
            <person name="Champramary S."/>
            <person name="Plett K.L."/>
            <person name="Tsai I.J."/>
            <person name="Slot J."/>
            <person name="Sipos G."/>
            <person name="Plett J."/>
            <person name="Nagy L.G."/>
            <person name="Grigoriev I.V."/>
        </authorList>
    </citation>
    <scope>NUCLEOTIDE SEQUENCE</scope>
    <source>
        <strain evidence="1">FPL87.14</strain>
    </source>
</reference>
<dbReference type="Proteomes" id="UP001175226">
    <property type="component" value="Unassembled WGS sequence"/>
</dbReference>
<evidence type="ECO:0000313" key="2">
    <source>
        <dbReference type="Proteomes" id="UP001175226"/>
    </source>
</evidence>
<keyword evidence="2" id="KW-1185">Reference proteome</keyword>
<dbReference type="AlphaFoldDB" id="A0AA39IF31"/>
<protein>
    <submittedName>
        <fullName evidence="1">Uncharacterized protein</fullName>
    </submittedName>
</protein>
<dbReference type="EMBL" id="JAUEPT010000270">
    <property type="protein sequence ID" value="KAK0421887.1"/>
    <property type="molecule type" value="Genomic_DNA"/>
</dbReference>
<sequence>MASSSDCEHAPTYKSPEAFLIWTGTHEKAFPPSLVRFLGTAIPRLYTPNGYGLGGSQEHFAGVERDRRADRAIGVLDSPVHRQLPCSAAPKLLKTNINTTSFTVLPTTPPRSNVQT</sequence>
<organism evidence="1 2">
    <name type="scientific">Armillaria borealis</name>
    <dbReference type="NCBI Taxonomy" id="47425"/>
    <lineage>
        <taxon>Eukaryota</taxon>
        <taxon>Fungi</taxon>
        <taxon>Dikarya</taxon>
        <taxon>Basidiomycota</taxon>
        <taxon>Agaricomycotina</taxon>
        <taxon>Agaricomycetes</taxon>
        <taxon>Agaricomycetidae</taxon>
        <taxon>Agaricales</taxon>
        <taxon>Marasmiineae</taxon>
        <taxon>Physalacriaceae</taxon>
        <taxon>Armillaria</taxon>
    </lineage>
</organism>
<evidence type="ECO:0000313" key="1">
    <source>
        <dbReference type="EMBL" id="KAK0421887.1"/>
    </source>
</evidence>
<comment type="caution">
    <text evidence="1">The sequence shown here is derived from an EMBL/GenBank/DDBJ whole genome shotgun (WGS) entry which is preliminary data.</text>
</comment>
<gene>
    <name evidence="1" type="ORF">EV421DRAFT_1914890</name>
</gene>